<reference evidence="1 2" key="1">
    <citation type="journal article" date="2009" name="Stand. Genomic Sci.">
        <title>Complete genome sequence of Stackebrandtia nassauensis type strain (LLR-40K-21).</title>
        <authorList>
            <person name="Munk C."/>
            <person name="Lapidus A."/>
            <person name="Copeland A."/>
            <person name="Jando M."/>
            <person name="Mayilraj S."/>
            <person name="Glavina Del Rio T."/>
            <person name="Nolan M."/>
            <person name="Chen F."/>
            <person name="Lucas S."/>
            <person name="Tice H."/>
            <person name="Cheng J.F."/>
            <person name="Han C."/>
            <person name="Detter J.C."/>
            <person name="Bruce D."/>
            <person name="Goodwin L."/>
            <person name="Chain P."/>
            <person name="Pitluck S."/>
            <person name="Goker M."/>
            <person name="Ovchinikova G."/>
            <person name="Pati A."/>
            <person name="Ivanova N."/>
            <person name="Mavromatis K."/>
            <person name="Chen A."/>
            <person name="Palaniappan K."/>
            <person name="Land M."/>
            <person name="Hauser L."/>
            <person name="Chang Y.J."/>
            <person name="Jeffries C.D."/>
            <person name="Bristow J."/>
            <person name="Eisen J.A."/>
            <person name="Markowitz V."/>
            <person name="Hugenholtz P."/>
            <person name="Kyrpides N.C."/>
            <person name="Klenk H.P."/>
        </authorList>
    </citation>
    <scope>NUCLEOTIDE SEQUENCE [LARGE SCALE GENOMIC DNA]</scope>
    <source>
        <strain evidence="2">DSM 44728 / CIP 108903 / NRRL B-16338 / NBRC 102104 / LLR-40K-21</strain>
    </source>
</reference>
<dbReference type="GO" id="GO:0003677">
    <property type="term" value="F:DNA binding"/>
    <property type="evidence" value="ECO:0007669"/>
    <property type="project" value="InterPro"/>
</dbReference>
<dbReference type="EMBL" id="CP001778">
    <property type="protein sequence ID" value="ADD43525.1"/>
    <property type="molecule type" value="Genomic_DNA"/>
</dbReference>
<dbReference type="InterPro" id="IPR004401">
    <property type="entry name" value="YbaB/EbfC"/>
</dbReference>
<dbReference type="Pfam" id="PF02575">
    <property type="entry name" value="YbaB_DNA_bd"/>
    <property type="match status" value="1"/>
</dbReference>
<dbReference type="RefSeq" id="WP_013019096.1">
    <property type="nucleotide sequence ID" value="NC_013947.1"/>
</dbReference>
<evidence type="ECO:0008006" key="3">
    <source>
        <dbReference type="Google" id="ProtNLM"/>
    </source>
</evidence>
<gene>
    <name evidence="1" type="ordered locus">Snas_3870</name>
</gene>
<organism evidence="1 2">
    <name type="scientific">Stackebrandtia nassauensis (strain DSM 44728 / CIP 108903 / NRRL B-16338 / NBRC 102104 / LLR-40K-21)</name>
    <dbReference type="NCBI Taxonomy" id="446470"/>
    <lineage>
        <taxon>Bacteria</taxon>
        <taxon>Bacillati</taxon>
        <taxon>Actinomycetota</taxon>
        <taxon>Actinomycetes</taxon>
        <taxon>Glycomycetales</taxon>
        <taxon>Glycomycetaceae</taxon>
        <taxon>Stackebrandtia</taxon>
    </lineage>
</organism>
<evidence type="ECO:0000313" key="1">
    <source>
        <dbReference type="EMBL" id="ADD43525.1"/>
    </source>
</evidence>
<accession>D3PYU2</accession>
<dbReference type="InterPro" id="IPR036894">
    <property type="entry name" value="YbaB-like_sf"/>
</dbReference>
<name>D3PYU2_STANL</name>
<dbReference type="Proteomes" id="UP000000844">
    <property type="component" value="Chromosome"/>
</dbReference>
<proteinExistence type="predicted"/>
<sequence length="121" mass="13467">MTSAEEAVVAEIAENSRKIREFEEKLAAAEITVTSPGNHVRMTCDSVGNIHSIQFNRAVPHDVDHRQLSRELVQTLNSARNAGNVAREKFLNGLEMDGDKVGDRLRHSVTADEILRRVFGD</sequence>
<keyword evidence="2" id="KW-1185">Reference proteome</keyword>
<dbReference type="AlphaFoldDB" id="D3PYU2"/>
<dbReference type="SUPFAM" id="SSF82607">
    <property type="entry name" value="YbaB-like"/>
    <property type="match status" value="1"/>
</dbReference>
<protein>
    <recommendedName>
        <fullName evidence="3">YbaB/EbfC DNA-binding family protein</fullName>
    </recommendedName>
</protein>
<evidence type="ECO:0000313" key="2">
    <source>
        <dbReference type="Proteomes" id="UP000000844"/>
    </source>
</evidence>
<dbReference type="HOGENOM" id="CLU_2036607_0_0_11"/>
<dbReference type="KEGG" id="sna:Snas_3870"/>
<dbReference type="Gene3D" id="3.30.1310.10">
    <property type="entry name" value="Nucleoid-associated protein YbaB-like domain"/>
    <property type="match status" value="1"/>
</dbReference>
<dbReference type="STRING" id="446470.Snas_3870"/>